<dbReference type="EC" id="5.1.1.3" evidence="2 7"/>
<dbReference type="GO" id="GO:0008360">
    <property type="term" value="P:regulation of cell shape"/>
    <property type="evidence" value="ECO:0007669"/>
    <property type="project" value="UniProtKB-KW"/>
</dbReference>
<organism evidence="8 9">
    <name type="scientific">Pleionea litopenaei</name>
    <dbReference type="NCBI Taxonomy" id="3070815"/>
    <lineage>
        <taxon>Bacteria</taxon>
        <taxon>Pseudomonadati</taxon>
        <taxon>Pseudomonadota</taxon>
        <taxon>Gammaproteobacteria</taxon>
        <taxon>Oceanospirillales</taxon>
        <taxon>Pleioneaceae</taxon>
        <taxon>Pleionea</taxon>
    </lineage>
</organism>
<dbReference type="AlphaFoldDB" id="A0AA51RR54"/>
<dbReference type="KEGG" id="plei:Q9312_12875"/>
<dbReference type="InterPro" id="IPR001920">
    <property type="entry name" value="Asp/Glu_race"/>
</dbReference>
<feature type="binding site" evidence="7">
    <location>
        <begin position="73"/>
        <end position="74"/>
    </location>
    <ligand>
        <name>substrate</name>
    </ligand>
</feature>
<reference evidence="8 9" key="1">
    <citation type="submission" date="2023-08" db="EMBL/GenBank/DDBJ databases">
        <title>Pleionea litopenaei sp. nov., isolated from stomach of juvenile Litopenaeus vannamei.</title>
        <authorList>
            <person name="Rho A.M."/>
            <person name="Hwang C.Y."/>
        </authorList>
    </citation>
    <scope>NUCLEOTIDE SEQUENCE [LARGE SCALE GENOMIC DNA]</scope>
    <source>
        <strain evidence="8 9">HL-JVS1</strain>
    </source>
</reference>
<protein>
    <recommendedName>
        <fullName evidence="2 7">Glutamate racemase</fullName>
        <ecNumber evidence="2 7">5.1.1.3</ecNumber>
    </recommendedName>
</protein>
<dbReference type="PANTHER" id="PTHR21198">
    <property type="entry name" value="GLUTAMATE RACEMASE"/>
    <property type="match status" value="1"/>
</dbReference>
<dbReference type="NCBIfam" id="TIGR00067">
    <property type="entry name" value="glut_race"/>
    <property type="match status" value="1"/>
</dbReference>
<evidence type="ECO:0000256" key="6">
    <source>
        <dbReference type="ARBA" id="ARBA00023316"/>
    </source>
</evidence>
<dbReference type="GO" id="GO:0071555">
    <property type="term" value="P:cell wall organization"/>
    <property type="evidence" value="ECO:0007669"/>
    <property type="project" value="UniProtKB-KW"/>
</dbReference>
<feature type="active site" description="Proton donor/acceptor" evidence="7">
    <location>
        <position position="72"/>
    </location>
</feature>
<proteinExistence type="inferred from homology"/>
<comment type="similarity">
    <text evidence="7">Belongs to the aspartate/glutamate racemases family.</text>
</comment>
<dbReference type="Pfam" id="PF01177">
    <property type="entry name" value="Asp_Glu_race"/>
    <property type="match status" value="1"/>
</dbReference>
<dbReference type="SUPFAM" id="SSF53681">
    <property type="entry name" value="Aspartate/glutamate racemase"/>
    <property type="match status" value="2"/>
</dbReference>
<dbReference type="Gene3D" id="3.40.50.1860">
    <property type="match status" value="2"/>
</dbReference>
<evidence type="ECO:0000256" key="4">
    <source>
        <dbReference type="ARBA" id="ARBA00022984"/>
    </source>
</evidence>
<evidence type="ECO:0000256" key="2">
    <source>
        <dbReference type="ARBA" id="ARBA00013090"/>
    </source>
</evidence>
<dbReference type="GO" id="GO:0009252">
    <property type="term" value="P:peptidoglycan biosynthetic process"/>
    <property type="evidence" value="ECO:0007669"/>
    <property type="project" value="UniProtKB-UniRule"/>
</dbReference>
<comment type="function">
    <text evidence="7">Provides the (R)-glutamate required for cell wall biosynthesis.</text>
</comment>
<sequence length="251" mass="27968">MSKVLVLDSGIGGLTVVKSMSQLLPRLSIDYVADNLFFPYGTKTQAELKQRLLFLIERQLQSSDYDAIVIACNSASTLVLDEIRKQINLPIVGVVPAIKPAAQLSKNKRIGLLATEATVNGQYVDQLIEQFANDCHVTKVASQQLVLLAEIKLQGLPLDFQSVAEIVKPFIEQKSDVVVLGCTHFPWFKSELTERYPDIAWIDSGEAIARRVSEIIPKTEASQDSELQFFATGNPYQRSFLSQFHSIEKLK</sequence>
<evidence type="ECO:0000256" key="3">
    <source>
        <dbReference type="ARBA" id="ARBA00022960"/>
    </source>
</evidence>
<dbReference type="RefSeq" id="WP_309201263.1">
    <property type="nucleotide sequence ID" value="NZ_CP133548.1"/>
</dbReference>
<dbReference type="PROSITE" id="PS00923">
    <property type="entry name" value="ASP_GLU_RACEMASE_1"/>
    <property type="match status" value="1"/>
</dbReference>
<evidence type="ECO:0000313" key="9">
    <source>
        <dbReference type="Proteomes" id="UP001239782"/>
    </source>
</evidence>
<evidence type="ECO:0000256" key="1">
    <source>
        <dbReference type="ARBA" id="ARBA00001602"/>
    </source>
</evidence>
<accession>A0AA51RR54</accession>
<feature type="binding site" evidence="7">
    <location>
        <begin position="8"/>
        <end position="9"/>
    </location>
    <ligand>
        <name>substrate</name>
    </ligand>
</feature>
<comment type="catalytic activity">
    <reaction evidence="1 7">
        <text>L-glutamate = D-glutamate</text>
        <dbReference type="Rhea" id="RHEA:12813"/>
        <dbReference type="ChEBI" id="CHEBI:29985"/>
        <dbReference type="ChEBI" id="CHEBI:29986"/>
        <dbReference type="EC" id="5.1.1.3"/>
    </reaction>
</comment>
<dbReference type="InterPro" id="IPR004391">
    <property type="entry name" value="Glu_race"/>
</dbReference>
<evidence type="ECO:0000256" key="7">
    <source>
        <dbReference type="HAMAP-Rule" id="MF_00258"/>
    </source>
</evidence>
<dbReference type="EMBL" id="CP133548">
    <property type="protein sequence ID" value="WMS86112.1"/>
    <property type="molecule type" value="Genomic_DNA"/>
</dbReference>
<dbReference type="GO" id="GO:0008881">
    <property type="term" value="F:glutamate racemase activity"/>
    <property type="evidence" value="ECO:0007669"/>
    <property type="project" value="UniProtKB-UniRule"/>
</dbReference>
<keyword evidence="5 7" id="KW-0413">Isomerase</keyword>
<comment type="pathway">
    <text evidence="7">Cell wall biogenesis; peptidoglycan biosynthesis.</text>
</comment>
<evidence type="ECO:0000313" key="8">
    <source>
        <dbReference type="EMBL" id="WMS86112.1"/>
    </source>
</evidence>
<evidence type="ECO:0000256" key="5">
    <source>
        <dbReference type="ARBA" id="ARBA00023235"/>
    </source>
</evidence>
<dbReference type="HAMAP" id="MF_00258">
    <property type="entry name" value="Glu_racemase"/>
    <property type="match status" value="1"/>
</dbReference>
<dbReference type="PANTHER" id="PTHR21198:SF2">
    <property type="entry name" value="GLUTAMATE RACEMASE"/>
    <property type="match status" value="1"/>
</dbReference>
<name>A0AA51RR54_9GAMM</name>
<keyword evidence="4 7" id="KW-0573">Peptidoglycan synthesis</keyword>
<dbReference type="InterPro" id="IPR015942">
    <property type="entry name" value="Asp/Glu/hydantoin_racemase"/>
</dbReference>
<dbReference type="InterPro" id="IPR018187">
    <property type="entry name" value="Asp/Glu_racemase_AS_1"/>
</dbReference>
<keyword evidence="6 7" id="KW-0961">Cell wall biogenesis/degradation</keyword>
<gene>
    <name evidence="7 8" type="primary">murI</name>
    <name evidence="8" type="ORF">Q9312_12875</name>
</gene>
<feature type="active site" description="Proton donor/acceptor" evidence="7">
    <location>
        <position position="182"/>
    </location>
</feature>
<keyword evidence="3 7" id="KW-0133">Cell shape</keyword>
<keyword evidence="9" id="KW-1185">Reference proteome</keyword>
<feature type="binding site" evidence="7">
    <location>
        <begin position="183"/>
        <end position="184"/>
    </location>
    <ligand>
        <name>substrate</name>
    </ligand>
</feature>
<feature type="binding site" evidence="7">
    <location>
        <begin position="40"/>
        <end position="41"/>
    </location>
    <ligand>
        <name>substrate</name>
    </ligand>
</feature>
<dbReference type="Proteomes" id="UP001239782">
    <property type="component" value="Chromosome"/>
</dbReference>